<evidence type="ECO:0000256" key="8">
    <source>
        <dbReference type="ARBA" id="ARBA00023136"/>
    </source>
</evidence>
<dbReference type="InterPro" id="IPR050303">
    <property type="entry name" value="GatZ_KbaZ_carbometab"/>
</dbReference>
<feature type="transmembrane region" description="Helical" evidence="9">
    <location>
        <begin position="204"/>
        <end position="235"/>
    </location>
</feature>
<dbReference type="PANTHER" id="PTHR32502:SF8">
    <property type="entry name" value="N-ACETYLGALACTOSAMINE PERMEASE IIC COMPONENT 1"/>
    <property type="match status" value="1"/>
</dbReference>
<reference evidence="10" key="2">
    <citation type="journal article" date="2022" name="Nat. Biotechnol.">
        <title>Carbon-negative production of acetone and isopropanol by gas fermentation at industrial pilot scale.</title>
        <authorList>
            <person name="Liew F.E."/>
            <person name="Nogle R."/>
            <person name="Abdalla T."/>
            <person name="Rasor B.J."/>
            <person name="Canter C."/>
            <person name="Jensen R.O."/>
            <person name="Wang L."/>
            <person name="Strutz J."/>
            <person name="Chirania P."/>
            <person name="De Tissera S."/>
            <person name="Mueller A.P."/>
            <person name="Ruan Z."/>
            <person name="Gao A."/>
            <person name="Tran L."/>
            <person name="Engle N.L."/>
            <person name="Bromley J.C."/>
            <person name="Daniell J."/>
            <person name="Conrado R."/>
            <person name="Tschaplinski T.J."/>
            <person name="Giannone R.J."/>
            <person name="Hettich R.L."/>
            <person name="Karim A.S."/>
            <person name="Simpson S.D."/>
            <person name="Brown S.D."/>
            <person name="Leang C."/>
            <person name="Jewett M.C."/>
            <person name="Kopke M."/>
        </authorList>
    </citation>
    <scope>NUCLEOTIDE SEQUENCE</scope>
    <source>
        <strain evidence="10">DJ080</strain>
    </source>
</reference>
<feature type="transmembrane region" description="Helical" evidence="9">
    <location>
        <begin position="90"/>
        <end position="109"/>
    </location>
</feature>
<keyword evidence="8 9" id="KW-0472">Membrane</keyword>
<evidence type="ECO:0000256" key="9">
    <source>
        <dbReference type="SAM" id="Phobius"/>
    </source>
</evidence>
<keyword evidence="2" id="KW-0813">Transport</keyword>
<evidence type="ECO:0000256" key="5">
    <source>
        <dbReference type="ARBA" id="ARBA00022683"/>
    </source>
</evidence>
<feature type="transmembrane region" description="Helical" evidence="9">
    <location>
        <begin position="172"/>
        <end position="192"/>
    </location>
</feature>
<feature type="transmembrane region" description="Helical" evidence="9">
    <location>
        <begin position="62"/>
        <end position="84"/>
    </location>
</feature>
<comment type="subcellular location">
    <subcellularLocation>
        <location evidence="1">Cell membrane</location>
        <topology evidence="1">Multi-pass membrane protein</topology>
    </subcellularLocation>
</comment>
<dbReference type="Pfam" id="PF03609">
    <property type="entry name" value="EII-Sor"/>
    <property type="match status" value="1"/>
</dbReference>
<keyword evidence="4" id="KW-0762">Sugar transport</keyword>
<dbReference type="InterPro" id="IPR004700">
    <property type="entry name" value="PTS_IIC_man"/>
</dbReference>
<feature type="transmembrane region" description="Helical" evidence="9">
    <location>
        <begin position="140"/>
        <end position="166"/>
    </location>
</feature>
<keyword evidence="3" id="KW-1003">Cell membrane</keyword>
<comment type="caution">
    <text evidence="10">The sequence shown here is derived from an EMBL/GenBank/DDBJ whole genome shotgun (WGS) entry which is preliminary data.</text>
</comment>
<evidence type="ECO:0000313" key="10">
    <source>
        <dbReference type="EMBL" id="NRT86374.1"/>
    </source>
</evidence>
<dbReference type="RefSeq" id="WP_173709952.1">
    <property type="nucleotide sequence ID" value="NZ_JABSWW010000001.1"/>
</dbReference>
<evidence type="ECO:0000256" key="7">
    <source>
        <dbReference type="ARBA" id="ARBA00022989"/>
    </source>
</evidence>
<feature type="transmembrane region" description="Helical" evidence="9">
    <location>
        <begin position="30"/>
        <end position="50"/>
    </location>
</feature>
<proteinExistence type="predicted"/>
<dbReference type="PROSITE" id="PS51106">
    <property type="entry name" value="PTS_EIIC_TYPE_4"/>
    <property type="match status" value="1"/>
</dbReference>
<dbReference type="AlphaFoldDB" id="A0AAX0ATM2"/>
<reference evidence="10" key="1">
    <citation type="submission" date="2020-05" db="EMBL/GenBank/DDBJ databases">
        <authorList>
            <person name="Brown S."/>
            <person name="Huntemann M."/>
            <person name="Clum A."/>
            <person name="Spunde A."/>
            <person name="Palaniappan K."/>
            <person name="Ritter S."/>
            <person name="Mikhailova N."/>
            <person name="Chen I.-M."/>
            <person name="Stamatis D."/>
            <person name="Reddy T."/>
            <person name="O'Malley R."/>
            <person name="Daum C."/>
            <person name="Shapiro N."/>
            <person name="Ivanova N."/>
            <person name="Kyrpides N."/>
            <person name="Woyke T."/>
        </authorList>
    </citation>
    <scope>NUCLEOTIDE SEQUENCE</scope>
    <source>
        <strain evidence="10">DJ080</strain>
    </source>
</reference>
<evidence type="ECO:0000256" key="3">
    <source>
        <dbReference type="ARBA" id="ARBA00022475"/>
    </source>
</evidence>
<name>A0AAX0ATM2_CLOBE</name>
<keyword evidence="7 9" id="KW-1133">Transmembrane helix</keyword>
<keyword evidence="5" id="KW-0598">Phosphotransferase system</keyword>
<dbReference type="PANTHER" id="PTHR32502">
    <property type="entry name" value="N-ACETYLGALACTOSAMINE PERMEASE II COMPONENT-RELATED"/>
    <property type="match status" value="1"/>
</dbReference>
<evidence type="ECO:0000256" key="2">
    <source>
        <dbReference type="ARBA" id="ARBA00022448"/>
    </source>
</evidence>
<dbReference type="EMBL" id="JABSWW010000001">
    <property type="protein sequence ID" value="NRT86374.1"/>
    <property type="molecule type" value="Genomic_DNA"/>
</dbReference>
<dbReference type="Proteomes" id="UP001193748">
    <property type="component" value="Unassembled WGS sequence"/>
</dbReference>
<evidence type="ECO:0000256" key="1">
    <source>
        <dbReference type="ARBA" id="ARBA00004651"/>
    </source>
</evidence>
<dbReference type="GO" id="GO:0005886">
    <property type="term" value="C:plasma membrane"/>
    <property type="evidence" value="ECO:0007669"/>
    <property type="project" value="UniProtKB-SubCell"/>
</dbReference>
<evidence type="ECO:0000256" key="6">
    <source>
        <dbReference type="ARBA" id="ARBA00022692"/>
    </source>
</evidence>
<organism evidence="10 11">
    <name type="scientific">Clostridium beijerinckii</name>
    <name type="common">Clostridium MP</name>
    <dbReference type="NCBI Taxonomy" id="1520"/>
    <lineage>
        <taxon>Bacteria</taxon>
        <taxon>Bacillati</taxon>
        <taxon>Bacillota</taxon>
        <taxon>Clostridia</taxon>
        <taxon>Eubacteriales</taxon>
        <taxon>Clostridiaceae</taxon>
        <taxon>Clostridium</taxon>
    </lineage>
</organism>
<gene>
    <name evidence="10" type="ORF">B0H41_000053</name>
</gene>
<sequence length="264" mass="28748">MYAAFAVGLTIALGKFLDWWFFTMLSRPIFLISILGILLGNPVEGVILGASMELIFLGTTSIGGVVPQDIVIGSVFASALALVYGQETSVAVALSVPLSLLGSIFWNFFKSLITLLAEKFEKLIEDKNIKAFKRLWIGQYIAFLMCYFFIGFFGFLLGADAINSLIQYIPKWITASLTVAAGMLPALGMALLMTTLWDKTLAPYFFIGFALITFFGGTLISVAFIGCALAAVIAFNDLSKNKQGKAEVANGIEVNMDEEDFFND</sequence>
<evidence type="ECO:0000256" key="4">
    <source>
        <dbReference type="ARBA" id="ARBA00022597"/>
    </source>
</evidence>
<evidence type="ECO:0000313" key="11">
    <source>
        <dbReference type="Proteomes" id="UP001193748"/>
    </source>
</evidence>
<dbReference type="GO" id="GO:0009401">
    <property type="term" value="P:phosphoenolpyruvate-dependent sugar phosphotransferase system"/>
    <property type="evidence" value="ECO:0007669"/>
    <property type="project" value="UniProtKB-KW"/>
</dbReference>
<keyword evidence="6 9" id="KW-0812">Transmembrane</keyword>
<protein>
    <submittedName>
        <fullName evidence="10">PTS system mannose-specific IIC component</fullName>
    </submittedName>
</protein>
<accession>A0AAX0ATM2</accession>